<gene>
    <name evidence="1" type="ORF">MM415B02657_0005</name>
</gene>
<name>A0A6M3L5V7_9ZZZZ</name>
<proteinExistence type="predicted"/>
<reference evidence="1" key="1">
    <citation type="submission" date="2020-03" db="EMBL/GenBank/DDBJ databases">
        <title>The deep terrestrial virosphere.</title>
        <authorList>
            <person name="Holmfeldt K."/>
            <person name="Nilsson E."/>
            <person name="Simone D."/>
            <person name="Lopez-Fernandez M."/>
            <person name="Wu X."/>
            <person name="de Brujin I."/>
            <person name="Lundin D."/>
            <person name="Andersson A."/>
            <person name="Bertilsson S."/>
            <person name="Dopson M."/>
        </authorList>
    </citation>
    <scope>NUCLEOTIDE SEQUENCE</scope>
    <source>
        <strain evidence="1">MM415B02657</strain>
    </source>
</reference>
<sequence length="83" mass="9320">MFARGIALCSNKDQPCKRIGRAIAKGRAVKALLTKTTSGRITRNEAFDVLDEINLETGYSAKSFYNTIPLEHEKFLFKNNVNI</sequence>
<evidence type="ECO:0000313" key="1">
    <source>
        <dbReference type="EMBL" id="QJA88891.1"/>
    </source>
</evidence>
<accession>A0A6M3L5V7</accession>
<organism evidence="1">
    <name type="scientific">viral metagenome</name>
    <dbReference type="NCBI Taxonomy" id="1070528"/>
    <lineage>
        <taxon>unclassified sequences</taxon>
        <taxon>metagenomes</taxon>
        <taxon>organismal metagenomes</taxon>
    </lineage>
</organism>
<dbReference type="AlphaFoldDB" id="A0A6M3L5V7"/>
<protein>
    <submittedName>
        <fullName evidence="1">Uncharacterized protein</fullName>
    </submittedName>
</protein>
<dbReference type="EMBL" id="MT142810">
    <property type="protein sequence ID" value="QJA88891.1"/>
    <property type="molecule type" value="Genomic_DNA"/>
</dbReference>